<dbReference type="InterPro" id="IPR001732">
    <property type="entry name" value="UDP-Glc/GDP-Man_DH_N"/>
</dbReference>
<evidence type="ECO:0000256" key="5">
    <source>
        <dbReference type="ARBA" id="ARBA00023027"/>
    </source>
</evidence>
<evidence type="ECO:0000259" key="11">
    <source>
        <dbReference type="SMART" id="SM00984"/>
    </source>
</evidence>
<dbReference type="InterPro" id="IPR014026">
    <property type="entry name" value="UDP-Glc/GDP-Man_DH_dimer"/>
</dbReference>
<accession>A0A2W0H799</accession>
<name>A0A2W0H799_9BACI</name>
<dbReference type="UniPathway" id="UPA00038">
    <property type="reaction ID" value="UER00491"/>
</dbReference>
<dbReference type="GO" id="GO:0006065">
    <property type="term" value="P:UDP-glucuronate biosynthetic process"/>
    <property type="evidence" value="ECO:0007669"/>
    <property type="project" value="UniProtKB-UniPathway"/>
</dbReference>
<dbReference type="SUPFAM" id="SSF52413">
    <property type="entry name" value="UDP-glucose/GDP-mannose dehydrogenase C-terminal domain"/>
    <property type="match status" value="1"/>
</dbReference>
<comment type="pathway">
    <text evidence="1">Nucleotide-sugar biosynthesis; UDP-alpha-D-glucuronate biosynthesis; UDP-alpha-D-glucuronate from UDP-alpha-D-glucose: step 1/1.</text>
</comment>
<gene>
    <name evidence="12" type="ORF">CR205_03890</name>
</gene>
<dbReference type="Proteomes" id="UP000248066">
    <property type="component" value="Unassembled WGS sequence"/>
</dbReference>
<dbReference type="InterPro" id="IPR017476">
    <property type="entry name" value="UDP-Glc/GDP-Man"/>
</dbReference>
<sequence length="432" mass="47122">MKVTTIGAGYVGLTTSCVLADHGHKVICLDVDQVKISKLERGEVPFFEPGLQELLDRVLKKGTLTFTDDRKTAYYHGEIIIIAVGTPPQIDGSPDLRFLKTALTDISEHLSSHKTIVTKSTVPPGTNKWIESELAQKADRKLFDVVSNPEFLKEGTALEDTLNPDRMVAGGNSAEAVARVKELFSFVSAPWFTTSLTGAEMIKYASNVFLAAKISFINEIAAICDAYHVNVEDVARGIGADPRIGPAFLRPGLGYGGSCLPKDLSALIYAAKSKGINPKLLPAAGEVNDSVTKSYVQRLELLLGTLRQKRIAVWGLSFKPDTDDTRYSPALTFIRKIQEKGAEVLAHDPVVKETSEGIISQPDPYSVLTDADALVLATEWSVFKQADWGRVSRMMKGKIVLDCRNVLNTGEVAAAGLDYHAIGRYQREQEAQ</sequence>
<feature type="binding site" evidence="9">
    <location>
        <begin position="248"/>
        <end position="252"/>
    </location>
    <ligand>
        <name>substrate</name>
    </ligand>
</feature>
<feature type="binding site" evidence="9">
    <location>
        <position position="319"/>
    </location>
    <ligand>
        <name>substrate</name>
    </ligand>
</feature>
<feature type="binding site" evidence="10">
    <location>
        <position position="262"/>
    </location>
    <ligand>
        <name>NAD(+)</name>
        <dbReference type="ChEBI" id="CHEBI:57540"/>
    </ligand>
</feature>
<feature type="binding site" evidence="10">
    <location>
        <position position="121"/>
    </location>
    <ligand>
        <name>NAD(+)</name>
        <dbReference type="ChEBI" id="CHEBI:57540"/>
    </ligand>
</feature>
<feature type="binding site" evidence="10">
    <location>
        <position position="326"/>
    </location>
    <ligand>
        <name>NAD(+)</name>
        <dbReference type="ChEBI" id="CHEBI:57540"/>
    </ligand>
</feature>
<feature type="binding site" evidence="10">
    <location>
        <position position="30"/>
    </location>
    <ligand>
        <name>NAD(+)</name>
        <dbReference type="ChEBI" id="CHEBI:57540"/>
    </ligand>
</feature>
<evidence type="ECO:0000313" key="12">
    <source>
        <dbReference type="EMBL" id="PYZ97743.1"/>
    </source>
</evidence>
<dbReference type="SMART" id="SM00984">
    <property type="entry name" value="UDPG_MGDP_dh_C"/>
    <property type="match status" value="1"/>
</dbReference>
<evidence type="ECO:0000256" key="2">
    <source>
        <dbReference type="ARBA" id="ARBA00006601"/>
    </source>
</evidence>
<organism evidence="12 13">
    <name type="scientific">Alteribacter lacisalsi</name>
    <dbReference type="NCBI Taxonomy" id="2045244"/>
    <lineage>
        <taxon>Bacteria</taxon>
        <taxon>Bacillati</taxon>
        <taxon>Bacillota</taxon>
        <taxon>Bacilli</taxon>
        <taxon>Bacillales</taxon>
        <taxon>Bacillaceae</taxon>
        <taxon>Alteribacter</taxon>
    </lineage>
</organism>
<dbReference type="GO" id="GO:0000271">
    <property type="term" value="P:polysaccharide biosynthetic process"/>
    <property type="evidence" value="ECO:0007669"/>
    <property type="project" value="InterPro"/>
</dbReference>
<dbReference type="Gene3D" id="1.20.5.100">
    <property type="entry name" value="Cytochrome c1, transmembrane anchor, C-terminal"/>
    <property type="match status" value="1"/>
</dbReference>
<evidence type="ECO:0000256" key="9">
    <source>
        <dbReference type="PIRSR" id="PIRSR500134-2"/>
    </source>
</evidence>
<dbReference type="OrthoDB" id="9803238at2"/>
<dbReference type="InterPro" id="IPR028357">
    <property type="entry name" value="UDPglc_DH_bac"/>
</dbReference>
<dbReference type="PANTHER" id="PTHR43750:SF3">
    <property type="entry name" value="UDP-GLUCOSE 6-DEHYDROGENASE TUAD"/>
    <property type="match status" value="1"/>
</dbReference>
<proteinExistence type="inferred from homology"/>
<feature type="binding site" evidence="9">
    <location>
        <begin position="151"/>
        <end position="154"/>
    </location>
    <ligand>
        <name>substrate</name>
    </ligand>
</feature>
<reference evidence="12 13" key="1">
    <citation type="submission" date="2017-10" db="EMBL/GenBank/DDBJ databases">
        <title>Bacillus sp. nov., a halophilic bacterium isolated from a Yangshapao Lake.</title>
        <authorList>
            <person name="Wang H."/>
        </authorList>
    </citation>
    <scope>NUCLEOTIDE SEQUENCE [LARGE SCALE GENOMIC DNA]</scope>
    <source>
        <strain evidence="12 13">YSP-3</strain>
    </source>
</reference>
<evidence type="ECO:0000256" key="4">
    <source>
        <dbReference type="ARBA" id="ARBA00023002"/>
    </source>
</evidence>
<dbReference type="PIRSF" id="PIRSF500134">
    <property type="entry name" value="UDPglc_DH_bac"/>
    <property type="match status" value="1"/>
</dbReference>
<dbReference type="Pfam" id="PF03720">
    <property type="entry name" value="UDPG_MGDP_dh_C"/>
    <property type="match status" value="1"/>
</dbReference>
<protein>
    <recommendedName>
        <fullName evidence="3 7">UDP-glucose 6-dehydrogenase</fullName>
        <ecNumber evidence="3 7">1.1.1.22</ecNumber>
    </recommendedName>
</protein>
<dbReference type="Pfam" id="PF00984">
    <property type="entry name" value="UDPG_MGDP_dh"/>
    <property type="match status" value="1"/>
</dbReference>
<evidence type="ECO:0000256" key="7">
    <source>
        <dbReference type="PIRNR" id="PIRNR000124"/>
    </source>
</evidence>
<comment type="similarity">
    <text evidence="2 7">Belongs to the UDP-glucose/GDP-mannose dehydrogenase family.</text>
</comment>
<evidence type="ECO:0000256" key="10">
    <source>
        <dbReference type="PIRSR" id="PIRSR500134-3"/>
    </source>
</evidence>
<dbReference type="SUPFAM" id="SSF48179">
    <property type="entry name" value="6-phosphogluconate dehydrogenase C-terminal domain-like"/>
    <property type="match status" value="1"/>
</dbReference>
<evidence type="ECO:0000313" key="13">
    <source>
        <dbReference type="Proteomes" id="UP000248066"/>
    </source>
</evidence>
<evidence type="ECO:0000256" key="1">
    <source>
        <dbReference type="ARBA" id="ARBA00004701"/>
    </source>
</evidence>
<dbReference type="PIRSF" id="PIRSF000124">
    <property type="entry name" value="UDPglc_GDPman_dh"/>
    <property type="match status" value="1"/>
</dbReference>
<keyword evidence="4 7" id="KW-0560">Oxidoreductase</keyword>
<dbReference type="GO" id="GO:0051287">
    <property type="term" value="F:NAD binding"/>
    <property type="evidence" value="ECO:0007669"/>
    <property type="project" value="InterPro"/>
</dbReference>
<evidence type="ECO:0000256" key="6">
    <source>
        <dbReference type="ARBA" id="ARBA00047473"/>
    </source>
</evidence>
<dbReference type="PANTHER" id="PTHR43750">
    <property type="entry name" value="UDP-GLUCOSE 6-DEHYDROGENASE TUAD"/>
    <property type="match status" value="1"/>
</dbReference>
<dbReference type="InterPro" id="IPR008927">
    <property type="entry name" value="6-PGluconate_DH-like_C_sf"/>
</dbReference>
<feature type="binding site" evidence="9">
    <location>
        <position position="256"/>
    </location>
    <ligand>
        <name>substrate</name>
    </ligand>
</feature>
<dbReference type="InterPro" id="IPR014027">
    <property type="entry name" value="UDP-Glc/GDP-Man_DH_C"/>
</dbReference>
<evidence type="ECO:0000256" key="3">
    <source>
        <dbReference type="ARBA" id="ARBA00012954"/>
    </source>
</evidence>
<dbReference type="AlphaFoldDB" id="A0A2W0H799"/>
<dbReference type="RefSeq" id="WP_110517134.1">
    <property type="nucleotide sequence ID" value="NZ_PDOF01000001.1"/>
</dbReference>
<evidence type="ECO:0000256" key="8">
    <source>
        <dbReference type="PIRSR" id="PIRSR500134-1"/>
    </source>
</evidence>
<comment type="catalytic activity">
    <reaction evidence="6 7">
        <text>UDP-alpha-D-glucose + 2 NAD(+) + H2O = UDP-alpha-D-glucuronate + 2 NADH + 3 H(+)</text>
        <dbReference type="Rhea" id="RHEA:23596"/>
        <dbReference type="ChEBI" id="CHEBI:15377"/>
        <dbReference type="ChEBI" id="CHEBI:15378"/>
        <dbReference type="ChEBI" id="CHEBI:57540"/>
        <dbReference type="ChEBI" id="CHEBI:57945"/>
        <dbReference type="ChEBI" id="CHEBI:58052"/>
        <dbReference type="ChEBI" id="CHEBI:58885"/>
        <dbReference type="EC" id="1.1.1.22"/>
    </reaction>
</comment>
<feature type="binding site" evidence="10">
    <location>
        <position position="154"/>
    </location>
    <ligand>
        <name>NAD(+)</name>
        <dbReference type="ChEBI" id="CHEBI:57540"/>
    </ligand>
</feature>
<feature type="active site" description="Nucleophile" evidence="8">
    <location>
        <position position="259"/>
    </location>
</feature>
<dbReference type="EC" id="1.1.1.22" evidence="3 7"/>
<dbReference type="InterPro" id="IPR036220">
    <property type="entry name" value="UDP-Glc/GDP-Man_DH_C_sf"/>
</dbReference>
<feature type="binding site" evidence="10">
    <location>
        <position position="86"/>
    </location>
    <ligand>
        <name>NAD(+)</name>
        <dbReference type="ChEBI" id="CHEBI:57540"/>
    </ligand>
</feature>
<comment type="caution">
    <text evidence="12">The sequence shown here is derived from an EMBL/GenBank/DDBJ whole genome shotgun (WGS) entry which is preliminary data.</text>
</comment>
<dbReference type="PROSITE" id="PS51257">
    <property type="entry name" value="PROKAR_LIPOPROTEIN"/>
    <property type="match status" value="1"/>
</dbReference>
<dbReference type="SUPFAM" id="SSF51735">
    <property type="entry name" value="NAD(P)-binding Rossmann-fold domains"/>
    <property type="match status" value="1"/>
</dbReference>
<dbReference type="Pfam" id="PF03721">
    <property type="entry name" value="UDPG_MGDP_dh_N"/>
    <property type="match status" value="1"/>
</dbReference>
<dbReference type="GO" id="GO:0003979">
    <property type="term" value="F:UDP-glucose 6-dehydrogenase activity"/>
    <property type="evidence" value="ECO:0007669"/>
    <property type="project" value="UniProtKB-EC"/>
</dbReference>
<keyword evidence="5 7" id="KW-0520">NAD</keyword>
<keyword evidence="13" id="KW-1185">Reference proteome</keyword>
<dbReference type="InterPro" id="IPR036291">
    <property type="entry name" value="NAD(P)-bd_dom_sf"/>
</dbReference>
<feature type="binding site" evidence="9">
    <location>
        <position position="203"/>
    </location>
    <ligand>
        <name>substrate</name>
    </ligand>
</feature>
<dbReference type="Gene3D" id="3.40.50.720">
    <property type="entry name" value="NAD(P)-binding Rossmann-like Domain"/>
    <property type="match status" value="2"/>
</dbReference>
<dbReference type="NCBIfam" id="TIGR03026">
    <property type="entry name" value="NDP-sugDHase"/>
    <property type="match status" value="1"/>
</dbReference>
<feature type="binding site" evidence="10">
    <location>
        <position position="35"/>
    </location>
    <ligand>
        <name>NAD(+)</name>
        <dbReference type="ChEBI" id="CHEBI:57540"/>
    </ligand>
</feature>
<dbReference type="EMBL" id="PDOF01000001">
    <property type="protein sequence ID" value="PYZ97743.1"/>
    <property type="molecule type" value="Genomic_DNA"/>
</dbReference>
<feature type="domain" description="UDP-glucose/GDP-mannose dehydrogenase C-terminal" evidence="11">
    <location>
        <begin position="312"/>
        <end position="409"/>
    </location>
</feature>